<gene>
    <name evidence="1" type="ORF">Slin15195_G125810</name>
</gene>
<dbReference type="OrthoDB" id="5422905at2759"/>
<dbReference type="EMBL" id="CP099429">
    <property type="protein sequence ID" value="USW59262.1"/>
    <property type="molecule type" value="Genomic_DNA"/>
</dbReference>
<organism evidence="1 2">
    <name type="scientific">Septoria linicola</name>
    <dbReference type="NCBI Taxonomy" id="215465"/>
    <lineage>
        <taxon>Eukaryota</taxon>
        <taxon>Fungi</taxon>
        <taxon>Dikarya</taxon>
        <taxon>Ascomycota</taxon>
        <taxon>Pezizomycotina</taxon>
        <taxon>Dothideomycetes</taxon>
        <taxon>Dothideomycetidae</taxon>
        <taxon>Mycosphaerellales</taxon>
        <taxon>Mycosphaerellaceae</taxon>
        <taxon>Septoria</taxon>
    </lineage>
</organism>
<name>A0A9Q9B8I4_9PEZI</name>
<keyword evidence="2" id="KW-1185">Reference proteome</keyword>
<reference evidence="1" key="1">
    <citation type="submission" date="2022-06" db="EMBL/GenBank/DDBJ databases">
        <title>Complete genome sequences of two strains of the flax pathogen Septoria linicola.</title>
        <authorList>
            <person name="Lapalu N."/>
            <person name="Simon A."/>
            <person name="Demenou B."/>
            <person name="Paumier D."/>
            <person name="Guillot M.-P."/>
            <person name="Gout L."/>
            <person name="Valade R."/>
        </authorList>
    </citation>
    <scope>NUCLEOTIDE SEQUENCE</scope>
    <source>
        <strain evidence="1">SE15195</strain>
    </source>
</reference>
<dbReference type="Proteomes" id="UP001056384">
    <property type="component" value="Chromosome 12"/>
</dbReference>
<dbReference type="AlphaFoldDB" id="A0A9Q9B8I4"/>
<evidence type="ECO:0000313" key="2">
    <source>
        <dbReference type="Proteomes" id="UP001056384"/>
    </source>
</evidence>
<accession>A0A9Q9B8I4</accession>
<sequence>MSSSPKTAFISGPLDVDLSYFTTYYQPLIDSAIASNHTFIIGPVSGIDTLALTYLTSLPISRSRISIYMTDWEAALHLPRLENLGVKLVILKDTLTTRERDAAMTRDSDYDVLRFRTQEESKMFYEGSWRMRVSNTEMNWRRRRGDGGEYVRHVARGKRDESGRGSWKKGEDGVEVCDGMCDGHRE</sequence>
<evidence type="ECO:0000313" key="1">
    <source>
        <dbReference type="EMBL" id="USW59262.1"/>
    </source>
</evidence>
<protein>
    <submittedName>
        <fullName evidence="1">Uncharacterized protein</fullName>
    </submittedName>
</protein>
<proteinExistence type="predicted"/>